<dbReference type="InterPro" id="IPR047048">
    <property type="entry name" value="TlyA"/>
</dbReference>
<dbReference type="Pfam" id="PF01479">
    <property type="entry name" value="S4"/>
    <property type="match status" value="1"/>
</dbReference>
<dbReference type="SUPFAM" id="SSF55174">
    <property type="entry name" value="Alpha-L RNA-binding motif"/>
    <property type="match status" value="1"/>
</dbReference>
<reference evidence="6 7" key="2">
    <citation type="journal article" date="2018" name="Int. J. Syst. Evol. Microbiol.">
        <title>Marinobacterium aestuarii sp. nov., a benzene-degrading marine bacterium isolated from estuary sediment.</title>
        <authorList>
            <person name="Bae S.S."/>
            <person name="Jung J."/>
            <person name="Chung D."/>
            <person name="Baek K."/>
        </authorList>
    </citation>
    <scope>NUCLEOTIDE SEQUENCE [LARGE SCALE GENOMIC DNA]</scope>
    <source>
        <strain evidence="6 7">ST58-10</strain>
    </source>
</reference>
<dbReference type="CDD" id="cd00165">
    <property type="entry name" value="S4"/>
    <property type="match status" value="1"/>
</dbReference>
<evidence type="ECO:0000313" key="7">
    <source>
        <dbReference type="Proteomes" id="UP000078070"/>
    </source>
</evidence>
<organism evidence="6 7">
    <name type="scientific">Marinobacterium aestuarii</name>
    <dbReference type="NCBI Taxonomy" id="1821621"/>
    <lineage>
        <taxon>Bacteria</taxon>
        <taxon>Pseudomonadati</taxon>
        <taxon>Pseudomonadota</taxon>
        <taxon>Gammaproteobacteria</taxon>
        <taxon>Oceanospirillales</taxon>
        <taxon>Oceanospirillaceae</taxon>
        <taxon>Marinobacterium</taxon>
    </lineage>
</organism>
<dbReference type="PROSITE" id="PS50889">
    <property type="entry name" value="S4"/>
    <property type="match status" value="1"/>
</dbReference>
<gene>
    <name evidence="6" type="ORF">A8C75_14300</name>
</gene>
<evidence type="ECO:0000256" key="1">
    <source>
        <dbReference type="ARBA" id="ARBA00022884"/>
    </source>
</evidence>
<dbReference type="Gene3D" id="3.40.50.150">
    <property type="entry name" value="Vaccinia Virus protein VP39"/>
    <property type="match status" value="1"/>
</dbReference>
<dbReference type="Gene3D" id="3.10.290.10">
    <property type="entry name" value="RNA-binding S4 domain"/>
    <property type="match status" value="1"/>
</dbReference>
<feature type="domain" description="RNA-binding S4" evidence="4">
    <location>
        <begin position="2"/>
        <end position="31"/>
    </location>
</feature>
<dbReference type="Pfam" id="PF01728">
    <property type="entry name" value="FtsJ"/>
    <property type="match status" value="1"/>
</dbReference>
<dbReference type="GO" id="GO:0003723">
    <property type="term" value="F:RNA binding"/>
    <property type="evidence" value="ECO:0007669"/>
    <property type="project" value="UniProtKB-KW"/>
</dbReference>
<dbReference type="GO" id="GO:0008168">
    <property type="term" value="F:methyltransferase activity"/>
    <property type="evidence" value="ECO:0007669"/>
    <property type="project" value="InterPro"/>
</dbReference>
<comment type="similarity">
    <text evidence="2">Belongs to the TlyA family.</text>
</comment>
<protein>
    <submittedName>
        <fullName evidence="6">Hemolysin</fullName>
    </submittedName>
</protein>
<dbReference type="InterPro" id="IPR002877">
    <property type="entry name" value="RNA_MeTrfase_FtsJ_dom"/>
</dbReference>
<dbReference type="InterPro" id="IPR036986">
    <property type="entry name" value="S4_RNA-bd_sf"/>
</dbReference>
<dbReference type="NCBIfam" id="TIGR00478">
    <property type="entry name" value="tly"/>
    <property type="match status" value="1"/>
</dbReference>
<proteinExistence type="inferred from homology"/>
<dbReference type="PIRSF" id="PIRSF005578">
    <property type="entry name" value="TlyA"/>
    <property type="match status" value="1"/>
</dbReference>
<dbReference type="RefSeq" id="WP_067383694.1">
    <property type="nucleotide sequence ID" value="NZ_CP015839.1"/>
</dbReference>
<dbReference type="GO" id="GO:0032259">
    <property type="term" value="P:methylation"/>
    <property type="evidence" value="ECO:0007669"/>
    <property type="project" value="InterPro"/>
</dbReference>
<keyword evidence="7" id="KW-1185">Reference proteome</keyword>
<keyword evidence="1 3" id="KW-0694">RNA-binding</keyword>
<accession>A0A1A9F061</accession>
<dbReference type="EMBL" id="CP015839">
    <property type="protein sequence ID" value="ANG63527.1"/>
    <property type="molecule type" value="Genomic_DNA"/>
</dbReference>
<dbReference type="OrthoDB" id="9784736at2"/>
<evidence type="ECO:0000259" key="5">
    <source>
        <dbReference type="Pfam" id="PF01728"/>
    </source>
</evidence>
<dbReference type="InterPro" id="IPR002942">
    <property type="entry name" value="S4_RNA-bd"/>
</dbReference>
<evidence type="ECO:0000259" key="4">
    <source>
        <dbReference type="Pfam" id="PF01479"/>
    </source>
</evidence>
<dbReference type="PANTHER" id="PTHR32319">
    <property type="entry name" value="BACTERIAL HEMOLYSIN-LIKE PROTEIN"/>
    <property type="match status" value="1"/>
</dbReference>
<evidence type="ECO:0000256" key="3">
    <source>
        <dbReference type="PROSITE-ProRule" id="PRU00182"/>
    </source>
</evidence>
<dbReference type="InterPro" id="IPR029063">
    <property type="entry name" value="SAM-dependent_MTases_sf"/>
</dbReference>
<sequence>MQRIDMILVARAQASSRTHAQRLIRDGRVQVQLNHEWQAVTKPGLKLGADIELRVSPDPQDRFVSRGALKLLGALEQLQLDPTGLVAIDVGQSTGGFTDCLLQHGAAAVVGIEVGHDQLDARLRADPRVTCLEGINARALNAEQLLPLSRDGAGFDLAVMDVSFISQTKILPALAPLIRDAGRLISLVKPQFEVGPGGIGKGGIVRDQRLYAKVEADIRALCEALGLGVQHYMPSPITGGDGNHEFLLIAVQTGRL</sequence>
<dbReference type="KEGG" id="mars:A8C75_14300"/>
<name>A0A1A9F061_9GAMM</name>
<dbReference type="InterPro" id="IPR004538">
    <property type="entry name" value="Hemolysin_A/TlyA"/>
</dbReference>
<dbReference type="Proteomes" id="UP000078070">
    <property type="component" value="Chromosome"/>
</dbReference>
<dbReference type="STRING" id="1821621.A8C75_14300"/>
<evidence type="ECO:0000313" key="6">
    <source>
        <dbReference type="EMBL" id="ANG63527.1"/>
    </source>
</evidence>
<dbReference type="PANTHER" id="PTHR32319:SF0">
    <property type="entry name" value="BACTERIAL HEMOLYSIN-LIKE PROTEIN"/>
    <property type="match status" value="1"/>
</dbReference>
<feature type="domain" description="Ribosomal RNA methyltransferase FtsJ" evidence="5">
    <location>
        <begin position="63"/>
        <end position="248"/>
    </location>
</feature>
<reference evidence="7" key="1">
    <citation type="submission" date="2016-05" db="EMBL/GenBank/DDBJ databases">
        <authorList>
            <person name="Baek K."/>
            <person name="Yang S.-J."/>
        </authorList>
    </citation>
    <scope>NUCLEOTIDE SEQUENCE [LARGE SCALE GENOMIC DNA]</scope>
    <source>
        <strain evidence="7">ST58-10</strain>
    </source>
</reference>
<dbReference type="AlphaFoldDB" id="A0A1A9F061"/>
<evidence type="ECO:0000256" key="2">
    <source>
        <dbReference type="ARBA" id="ARBA00029460"/>
    </source>
</evidence>
<dbReference type="SUPFAM" id="SSF53335">
    <property type="entry name" value="S-adenosyl-L-methionine-dependent methyltransferases"/>
    <property type="match status" value="1"/>
</dbReference>